<feature type="transmembrane region" description="Helical" evidence="4">
    <location>
        <begin position="89"/>
        <end position="107"/>
    </location>
</feature>
<name>A0A068QUU0_9GAMM</name>
<evidence type="ECO:0000313" key="6">
    <source>
        <dbReference type="EMBL" id="TYO99777.1"/>
    </source>
</evidence>
<dbReference type="PANTHER" id="PTHR23535:SF1">
    <property type="entry name" value="MFS FAMILY TRANSPORT PROTEIN"/>
    <property type="match status" value="1"/>
</dbReference>
<dbReference type="InterPro" id="IPR036259">
    <property type="entry name" value="MFS_trans_sf"/>
</dbReference>
<dbReference type="EMBL" id="FO704550">
    <property type="protein sequence ID" value="CDG17635.1"/>
    <property type="molecule type" value="Genomic_DNA"/>
</dbReference>
<feature type="transmembrane region" description="Helical" evidence="4">
    <location>
        <begin position="24"/>
        <end position="41"/>
    </location>
</feature>
<comment type="subcellular location">
    <subcellularLocation>
        <location evidence="1">Cell membrane</location>
        <topology evidence="1">Multi-pass membrane protein</topology>
    </subcellularLocation>
</comment>
<evidence type="ECO:0000256" key="4">
    <source>
        <dbReference type="SAM" id="Phobius"/>
    </source>
</evidence>
<evidence type="ECO:0000313" key="7">
    <source>
        <dbReference type="Proteomes" id="UP000032721"/>
    </source>
</evidence>
<sequence length="120" mass="13081">MKTYLGSFFFLMGLSVFMVADKNLYLWGLAAVIFTLGELIYSPGEYILIDNIAPEGMKSSYFSAQALGLLGGAFNPILSGVVLTELPPQSLFIILMGISFLAWLSMLKGMSIKPPAVVYK</sequence>
<evidence type="ECO:0000313" key="8">
    <source>
        <dbReference type="Proteomes" id="UP000324170"/>
    </source>
</evidence>
<dbReference type="HOGENOM" id="CLU_001265_60_1_6"/>
<dbReference type="Gene3D" id="1.20.1250.20">
    <property type="entry name" value="MFS general substrate transporter like domains"/>
    <property type="match status" value="1"/>
</dbReference>
<keyword evidence="4" id="KW-0472">Membrane</keyword>
<keyword evidence="3" id="KW-1003">Cell membrane</keyword>
<dbReference type="Proteomes" id="UP000324170">
    <property type="component" value="Unassembled WGS sequence"/>
</dbReference>
<dbReference type="GO" id="GO:0071916">
    <property type="term" value="F:dipeptide transmembrane transporter activity"/>
    <property type="evidence" value="ECO:0007669"/>
    <property type="project" value="TreeGrafter"/>
</dbReference>
<feature type="transmembrane region" description="Helical" evidence="4">
    <location>
        <begin position="62"/>
        <end position="83"/>
    </location>
</feature>
<protein>
    <submittedName>
        <fullName evidence="5">Uncharacterized MFS-type transporter ydeE</fullName>
    </submittedName>
</protein>
<evidence type="ECO:0000256" key="2">
    <source>
        <dbReference type="ARBA" id="ARBA00022448"/>
    </source>
</evidence>
<dbReference type="AlphaFoldDB" id="A0A068QUU0"/>
<proteinExistence type="predicted"/>
<dbReference type="RefSeq" id="WP_045970486.1">
    <property type="nucleotide sequence ID" value="NZ_CAWOYN010000068.1"/>
</dbReference>
<organism evidence="5 7">
    <name type="scientific">Xenorhabdus doucetiae</name>
    <dbReference type="NCBI Taxonomy" id="351671"/>
    <lineage>
        <taxon>Bacteria</taxon>
        <taxon>Pseudomonadati</taxon>
        <taxon>Pseudomonadota</taxon>
        <taxon>Gammaproteobacteria</taxon>
        <taxon>Enterobacterales</taxon>
        <taxon>Morganellaceae</taxon>
        <taxon>Xenorhabdus</taxon>
    </lineage>
</organism>
<dbReference type="GO" id="GO:0005886">
    <property type="term" value="C:plasma membrane"/>
    <property type="evidence" value="ECO:0007669"/>
    <property type="project" value="UniProtKB-SubCell"/>
</dbReference>
<dbReference type="EMBL" id="VNHN01000068">
    <property type="protein sequence ID" value="TYO99777.1"/>
    <property type="molecule type" value="Genomic_DNA"/>
</dbReference>
<keyword evidence="4" id="KW-1133">Transmembrane helix</keyword>
<dbReference type="PANTHER" id="PTHR23535">
    <property type="entry name" value="SUGAR EFFLUX TRANSPORTER A-RELATED"/>
    <property type="match status" value="1"/>
</dbReference>
<keyword evidence="2" id="KW-0813">Transport</keyword>
<accession>A0A068QUU0</accession>
<dbReference type="SUPFAM" id="SSF103473">
    <property type="entry name" value="MFS general substrate transporter"/>
    <property type="match status" value="1"/>
</dbReference>
<keyword evidence="4" id="KW-0812">Transmembrane</keyword>
<gene>
    <name evidence="6" type="ORF">LY16_03106</name>
    <name evidence="5" type="ORF">XDD1_1936</name>
</gene>
<keyword evidence="8" id="KW-1185">Reference proteome</keyword>
<evidence type="ECO:0000313" key="5">
    <source>
        <dbReference type="EMBL" id="CDG17635.1"/>
    </source>
</evidence>
<evidence type="ECO:0000256" key="3">
    <source>
        <dbReference type="ARBA" id="ARBA00022475"/>
    </source>
</evidence>
<evidence type="ECO:0000256" key="1">
    <source>
        <dbReference type="ARBA" id="ARBA00004651"/>
    </source>
</evidence>
<reference evidence="6 8" key="2">
    <citation type="submission" date="2019-07" db="EMBL/GenBank/DDBJ databases">
        <title>Genomic Encyclopedia of Type Strains, Phase I: the one thousand microbial genomes (KMG-I) project.</title>
        <authorList>
            <person name="Kyrpides N."/>
        </authorList>
    </citation>
    <scope>NUCLEOTIDE SEQUENCE [LARGE SCALE GENOMIC DNA]</scope>
    <source>
        <strain evidence="6 8">DSM 17909</strain>
    </source>
</reference>
<dbReference type="STRING" id="351671.XDD1_1936"/>
<dbReference type="KEGG" id="xdo:XDD1_1936"/>
<dbReference type="Proteomes" id="UP000032721">
    <property type="component" value="Chromosome"/>
</dbReference>
<reference evidence="5 7" key="1">
    <citation type="submission" date="2013-07" db="EMBL/GenBank/DDBJ databases">
        <authorList>
            <person name="Genoscope - CEA"/>
        </authorList>
    </citation>
    <scope>NUCLEOTIDE SEQUENCE [LARGE SCALE GENOMIC DNA]</scope>
    <source>
        <strain evidence="5">FRM16</strain>
        <strain evidence="7">FRM16 / DSM 17909</strain>
    </source>
</reference>